<dbReference type="STRING" id="563176.SAMN04488090_0907"/>
<keyword evidence="2" id="KW-1133">Transmembrane helix</keyword>
<protein>
    <recommendedName>
        <fullName evidence="5">Chain length determinant protein</fullName>
    </recommendedName>
</protein>
<evidence type="ECO:0008006" key="5">
    <source>
        <dbReference type="Google" id="ProtNLM"/>
    </source>
</evidence>
<sequence length="371" mass="41918">MVSENPKPVLTPNGEIATQEAAPPFDPRKVIQSIKGVFKILIRYWWLLVVLGVLGGFLGWLYDQVNATPDQYQAKIVFNLESGGGMSNEMSTLASAFGMGGAATSADMFSGPNFLALFRSKKIGNRVMMTPITWNGRTDLLANFYKNRSGALRRTKNEEYLGRKFRFPNKPLKEYSTVEVSYLNMFRDYAAADLSIDNVDKKSSFMELKTKTDSDTLSKILVETWLQKMTEFYREARNQKTMELLTLYVNRRDSVLTKLSGAERKLAASQDMSQYVVMPSGRVSEQRLLQNTNYLQGLYMDAIRNIDALRTSLIKDSPLVTIIDEPTYPIDSVPYPYGRAMKIGIGLGIILALISMFLINTYQNMMKKLKA</sequence>
<gene>
    <name evidence="3" type="ORF">SAMN04488090_0907</name>
</gene>
<dbReference type="Proteomes" id="UP000198901">
    <property type="component" value="Unassembled WGS sequence"/>
</dbReference>
<evidence type="ECO:0000256" key="2">
    <source>
        <dbReference type="SAM" id="Phobius"/>
    </source>
</evidence>
<keyword evidence="2" id="KW-0472">Membrane</keyword>
<feature type="transmembrane region" description="Helical" evidence="2">
    <location>
        <begin position="343"/>
        <end position="362"/>
    </location>
</feature>
<dbReference type="EMBL" id="FNGS01000002">
    <property type="protein sequence ID" value="SDL45590.1"/>
    <property type="molecule type" value="Genomic_DNA"/>
</dbReference>
<dbReference type="PANTHER" id="PTHR32309">
    <property type="entry name" value="TYROSINE-PROTEIN KINASE"/>
    <property type="match status" value="1"/>
</dbReference>
<keyword evidence="4" id="KW-1185">Reference proteome</keyword>
<dbReference type="OrthoDB" id="745212at2"/>
<evidence type="ECO:0000313" key="4">
    <source>
        <dbReference type="Proteomes" id="UP000198901"/>
    </source>
</evidence>
<name>A0A1G9K6T2_9BACT</name>
<dbReference type="RefSeq" id="WP_093198376.1">
    <property type="nucleotide sequence ID" value="NZ_FNGS01000002.1"/>
</dbReference>
<reference evidence="3 4" key="1">
    <citation type="submission" date="2016-10" db="EMBL/GenBank/DDBJ databases">
        <authorList>
            <person name="de Groot N.N."/>
        </authorList>
    </citation>
    <scope>NUCLEOTIDE SEQUENCE [LARGE SCALE GENOMIC DNA]</scope>
    <source>
        <strain evidence="3 4">DSM 21668</strain>
    </source>
</reference>
<proteinExistence type="predicted"/>
<organism evidence="3 4">
    <name type="scientific">Siphonobacter aquaeclarae</name>
    <dbReference type="NCBI Taxonomy" id="563176"/>
    <lineage>
        <taxon>Bacteria</taxon>
        <taxon>Pseudomonadati</taxon>
        <taxon>Bacteroidota</taxon>
        <taxon>Cytophagia</taxon>
        <taxon>Cytophagales</taxon>
        <taxon>Cytophagaceae</taxon>
        <taxon>Siphonobacter</taxon>
    </lineage>
</organism>
<accession>A0A1G9K6T2</accession>
<feature type="region of interest" description="Disordered" evidence="1">
    <location>
        <begin position="1"/>
        <end position="20"/>
    </location>
</feature>
<evidence type="ECO:0000313" key="3">
    <source>
        <dbReference type="EMBL" id="SDL45590.1"/>
    </source>
</evidence>
<evidence type="ECO:0000256" key="1">
    <source>
        <dbReference type="SAM" id="MobiDB-lite"/>
    </source>
</evidence>
<keyword evidence="2" id="KW-0812">Transmembrane</keyword>
<dbReference type="PANTHER" id="PTHR32309:SF31">
    <property type="entry name" value="CAPSULAR EXOPOLYSACCHARIDE FAMILY"/>
    <property type="match status" value="1"/>
</dbReference>
<dbReference type="InterPro" id="IPR050445">
    <property type="entry name" value="Bact_polysacc_biosynth/exp"/>
</dbReference>
<dbReference type="AlphaFoldDB" id="A0A1G9K6T2"/>
<feature type="transmembrane region" description="Helical" evidence="2">
    <location>
        <begin position="44"/>
        <end position="62"/>
    </location>
</feature>